<dbReference type="Proteomes" id="UP000014500">
    <property type="component" value="Unassembled WGS sequence"/>
</dbReference>
<keyword evidence="3" id="KW-1185">Reference proteome</keyword>
<dbReference type="AlphaFoldDB" id="T1IMJ4"/>
<proteinExistence type="predicted"/>
<name>T1IMJ4_STRMM</name>
<dbReference type="InterPro" id="IPR000477">
    <property type="entry name" value="RT_dom"/>
</dbReference>
<dbReference type="GO" id="GO:0071897">
    <property type="term" value="P:DNA biosynthetic process"/>
    <property type="evidence" value="ECO:0007669"/>
    <property type="project" value="UniProtKB-ARBA"/>
</dbReference>
<dbReference type="PANTHER" id="PTHR47027:SF20">
    <property type="entry name" value="REVERSE TRANSCRIPTASE-LIKE PROTEIN WITH RNA-DIRECTED DNA POLYMERASE DOMAIN"/>
    <property type="match status" value="1"/>
</dbReference>
<dbReference type="EMBL" id="JH431066">
    <property type="status" value="NOT_ANNOTATED_CDS"/>
    <property type="molecule type" value="Genomic_DNA"/>
</dbReference>
<dbReference type="EnsemblMetazoa" id="SMAR002203-RA">
    <property type="protein sequence ID" value="SMAR002203-PA"/>
    <property type="gene ID" value="SMAR002203"/>
</dbReference>
<sequence length="107" mass="12576">MEITEHQRYGIKLSKIFCLKFADDVAIVAESRLELQEMIDCLAKYIIRNKLEINTTKSQIMIFRNGGQKRKDEKWTYNGVELAIVNSYKYLGFTFTTFNVMSEHVKQ</sequence>
<dbReference type="PROSITE" id="PS50878">
    <property type="entry name" value="RT_POL"/>
    <property type="match status" value="1"/>
</dbReference>
<accession>T1IMJ4</accession>
<reference evidence="2" key="2">
    <citation type="submission" date="2015-02" db="UniProtKB">
        <authorList>
            <consortium name="EnsemblMetazoa"/>
        </authorList>
    </citation>
    <scope>IDENTIFICATION</scope>
</reference>
<dbReference type="PANTHER" id="PTHR47027">
    <property type="entry name" value="REVERSE TRANSCRIPTASE DOMAIN-CONTAINING PROTEIN"/>
    <property type="match status" value="1"/>
</dbReference>
<dbReference type="HOGENOM" id="CLU_2213202_0_0_1"/>
<reference evidence="3" key="1">
    <citation type="submission" date="2011-05" db="EMBL/GenBank/DDBJ databases">
        <authorList>
            <person name="Richards S.R."/>
            <person name="Qu J."/>
            <person name="Jiang H."/>
            <person name="Jhangiani S.N."/>
            <person name="Agravi P."/>
            <person name="Goodspeed R."/>
            <person name="Gross S."/>
            <person name="Mandapat C."/>
            <person name="Jackson L."/>
            <person name="Mathew T."/>
            <person name="Pu L."/>
            <person name="Thornton R."/>
            <person name="Saada N."/>
            <person name="Wilczek-Boney K.B."/>
            <person name="Lee S."/>
            <person name="Kovar C."/>
            <person name="Wu Y."/>
            <person name="Scherer S.E."/>
            <person name="Worley K.C."/>
            <person name="Muzny D.M."/>
            <person name="Gibbs R."/>
        </authorList>
    </citation>
    <scope>NUCLEOTIDE SEQUENCE</scope>
    <source>
        <strain evidence="3">Brora</strain>
    </source>
</reference>
<dbReference type="InterPro" id="IPR043502">
    <property type="entry name" value="DNA/RNA_pol_sf"/>
</dbReference>
<protein>
    <recommendedName>
        <fullName evidence="1">Reverse transcriptase domain-containing protein</fullName>
    </recommendedName>
</protein>
<dbReference type="SUPFAM" id="SSF56672">
    <property type="entry name" value="DNA/RNA polymerases"/>
    <property type="match status" value="1"/>
</dbReference>
<evidence type="ECO:0000259" key="1">
    <source>
        <dbReference type="PROSITE" id="PS50878"/>
    </source>
</evidence>
<feature type="domain" description="Reverse transcriptase" evidence="1">
    <location>
        <begin position="1"/>
        <end position="82"/>
    </location>
</feature>
<evidence type="ECO:0000313" key="2">
    <source>
        <dbReference type="EnsemblMetazoa" id="SMAR002203-PA"/>
    </source>
</evidence>
<dbReference type="PhylomeDB" id="T1IMJ4"/>
<organism evidence="2 3">
    <name type="scientific">Strigamia maritima</name>
    <name type="common">European centipede</name>
    <name type="synonym">Geophilus maritimus</name>
    <dbReference type="NCBI Taxonomy" id="126957"/>
    <lineage>
        <taxon>Eukaryota</taxon>
        <taxon>Metazoa</taxon>
        <taxon>Ecdysozoa</taxon>
        <taxon>Arthropoda</taxon>
        <taxon>Myriapoda</taxon>
        <taxon>Chilopoda</taxon>
        <taxon>Pleurostigmophora</taxon>
        <taxon>Geophilomorpha</taxon>
        <taxon>Linotaeniidae</taxon>
        <taxon>Strigamia</taxon>
    </lineage>
</organism>
<dbReference type="Pfam" id="PF00078">
    <property type="entry name" value="RVT_1"/>
    <property type="match status" value="1"/>
</dbReference>
<evidence type="ECO:0000313" key="3">
    <source>
        <dbReference type="Proteomes" id="UP000014500"/>
    </source>
</evidence>